<keyword evidence="3" id="KW-1185">Reference proteome</keyword>
<proteinExistence type="predicted"/>
<dbReference type="AlphaFoldDB" id="A0AAV0FQB3"/>
<reference evidence="2" key="1">
    <citation type="submission" date="2022-07" db="EMBL/GenBank/DDBJ databases">
        <authorList>
            <person name="Macas J."/>
            <person name="Novak P."/>
            <person name="Neumann P."/>
        </authorList>
    </citation>
    <scope>NUCLEOTIDE SEQUENCE</scope>
</reference>
<evidence type="ECO:0000313" key="3">
    <source>
        <dbReference type="Proteomes" id="UP001152523"/>
    </source>
</evidence>
<gene>
    <name evidence="2" type="ORF">CEPIT_LOCUS36342</name>
</gene>
<organism evidence="2 3">
    <name type="scientific">Cuscuta epithymum</name>
    <dbReference type="NCBI Taxonomy" id="186058"/>
    <lineage>
        <taxon>Eukaryota</taxon>
        <taxon>Viridiplantae</taxon>
        <taxon>Streptophyta</taxon>
        <taxon>Embryophyta</taxon>
        <taxon>Tracheophyta</taxon>
        <taxon>Spermatophyta</taxon>
        <taxon>Magnoliopsida</taxon>
        <taxon>eudicotyledons</taxon>
        <taxon>Gunneridae</taxon>
        <taxon>Pentapetalae</taxon>
        <taxon>asterids</taxon>
        <taxon>lamiids</taxon>
        <taxon>Solanales</taxon>
        <taxon>Convolvulaceae</taxon>
        <taxon>Cuscuteae</taxon>
        <taxon>Cuscuta</taxon>
        <taxon>Cuscuta subgen. Cuscuta</taxon>
    </lineage>
</organism>
<accession>A0AAV0FQB3</accession>
<name>A0AAV0FQB3_9ASTE</name>
<protein>
    <submittedName>
        <fullName evidence="2">Uncharacterized protein</fullName>
    </submittedName>
</protein>
<evidence type="ECO:0000256" key="1">
    <source>
        <dbReference type="SAM" id="MobiDB-lite"/>
    </source>
</evidence>
<sequence length="100" mass="11349">MHRPPSSLFEHRKRRKQLKNGQRDGLPWRRRTVGRATVGESFEDGDGTVNQWRRQLSSSDAKTQFGNSSRGTPVKLFLLVSRPFSTILSPLDSPHDGEGF</sequence>
<dbReference type="Proteomes" id="UP001152523">
    <property type="component" value="Unassembled WGS sequence"/>
</dbReference>
<dbReference type="EMBL" id="CAMAPF010001001">
    <property type="protein sequence ID" value="CAH9137838.1"/>
    <property type="molecule type" value="Genomic_DNA"/>
</dbReference>
<comment type="caution">
    <text evidence="2">The sequence shown here is derived from an EMBL/GenBank/DDBJ whole genome shotgun (WGS) entry which is preliminary data.</text>
</comment>
<evidence type="ECO:0000313" key="2">
    <source>
        <dbReference type="EMBL" id="CAH9137838.1"/>
    </source>
</evidence>
<feature type="region of interest" description="Disordered" evidence="1">
    <location>
        <begin position="1"/>
        <end position="29"/>
    </location>
</feature>